<sequence>MLVRIIMATTVLHDTSIISTRKLLTDATSRFFRLIRDLNFFSENPFWSSTLTFREQIHSTRLFLLFTYVSMIIVIGYSSLQIRTHEITLKKFSLSEFERLEKLYPSTINVPCDDVTIPYNKFLDFSPQFHQVCQSPFIQRKWISSLFLFNATSHNILDYRTFAFSHFRALGLLCRISRQAIKDILRTFNSTHFVHRQALSRIQFNEIASVLSNNLQQNVINNEKRTARIISLIIAQNRIFSALRTNYYIQSVPGSRSYSTYNGVYLYKNQTNDFGCDCKLKANQCTYPAGAFYNWTLPELGTAAKNNPLPQFQIPGLMAGCLPLDSMQQSTLECLYNQSCINAIALRPNLSQPKALNSRLTRFLLNSTIGSIFDESLFVESWKNKSNYENYFAACSPRSLYYSYQSRFHLGTILTISLSAFGGLIIIWQLITPVFIKICDVLKEKTISHTPTEHTQVELAIINVAPKPINEAQSKWKAGPNKFQTWTKSAVKRLMGVHKDHFIQIKNLDPIVHEIPNDLPTNFDAREQWPNCPSIKEVRDQGSCGSCWAFGAVEAMSDRICIASKGSKIVHISAEDLVSCCKLCGSGCNGGFPTAAWNHYRLTGLVTGGNYNSSEGCEPYTIAACDHHVNGTKQPCGDEQPTPHCTHKCISSYSTPYEKDKHHGKSVYSVRSQQEQIQTELMNNGPVEASFSVYSDFPTYQSGVYQHTAGSFLGGHAVKILGWGVENSTPYWLVANSWNEDWGEKGFFKIIRGSDECGIESSIVAGEPKLD</sequence>
<evidence type="ECO:0000256" key="7">
    <source>
        <dbReference type="ARBA" id="ARBA00023157"/>
    </source>
</evidence>
<dbReference type="InterPro" id="IPR025661">
    <property type="entry name" value="Pept_asp_AS"/>
</dbReference>
<organism evidence="12 13">
    <name type="scientific">Adineta steineri</name>
    <dbReference type="NCBI Taxonomy" id="433720"/>
    <lineage>
        <taxon>Eukaryota</taxon>
        <taxon>Metazoa</taxon>
        <taxon>Spiralia</taxon>
        <taxon>Gnathifera</taxon>
        <taxon>Rotifera</taxon>
        <taxon>Eurotatoria</taxon>
        <taxon>Bdelloidea</taxon>
        <taxon>Adinetida</taxon>
        <taxon>Adinetidae</taxon>
        <taxon>Adineta</taxon>
    </lineage>
</organism>
<keyword evidence="3" id="KW-0732">Signal</keyword>
<dbReference type="Gene3D" id="3.90.70.10">
    <property type="entry name" value="Cysteine proteinases"/>
    <property type="match status" value="1"/>
</dbReference>
<evidence type="ECO:0000256" key="9">
    <source>
        <dbReference type="ARBA" id="ARBA00073107"/>
    </source>
</evidence>
<comment type="similarity">
    <text evidence="1">Belongs to the peptidase C1 family.</text>
</comment>
<name>A0A814GIK0_9BILA</name>
<dbReference type="PROSITE" id="PS00639">
    <property type="entry name" value="THIOL_PROTEASE_HIS"/>
    <property type="match status" value="1"/>
</dbReference>
<keyword evidence="6" id="KW-0865">Zymogen</keyword>
<dbReference type="PROSITE" id="PS00139">
    <property type="entry name" value="THIOL_PROTEASE_CYS"/>
    <property type="match status" value="1"/>
</dbReference>
<dbReference type="CDD" id="cd02620">
    <property type="entry name" value="Peptidase_C1A_CathepsinB"/>
    <property type="match status" value="1"/>
</dbReference>
<dbReference type="AlphaFoldDB" id="A0A814GIK0"/>
<keyword evidence="5" id="KW-0788">Thiol protease</keyword>
<evidence type="ECO:0000256" key="10">
    <source>
        <dbReference type="SAM" id="Phobius"/>
    </source>
</evidence>
<dbReference type="Proteomes" id="UP000663845">
    <property type="component" value="Unassembled WGS sequence"/>
</dbReference>
<dbReference type="SMART" id="SM00645">
    <property type="entry name" value="Pept_C1"/>
    <property type="match status" value="1"/>
</dbReference>
<evidence type="ECO:0000313" key="13">
    <source>
        <dbReference type="Proteomes" id="UP000663845"/>
    </source>
</evidence>
<evidence type="ECO:0000256" key="8">
    <source>
        <dbReference type="ARBA" id="ARBA00055576"/>
    </source>
</evidence>
<comment type="function">
    <text evidence="8">Thiol protease. Has a role as a digestive enzyme.</text>
</comment>
<keyword evidence="10" id="KW-0472">Membrane</keyword>
<dbReference type="InterPro" id="IPR012599">
    <property type="entry name" value="Propeptide_C1A"/>
</dbReference>
<keyword evidence="2" id="KW-0645">Protease</keyword>
<dbReference type="GO" id="GO:0004197">
    <property type="term" value="F:cysteine-type endopeptidase activity"/>
    <property type="evidence" value="ECO:0007669"/>
    <property type="project" value="InterPro"/>
</dbReference>
<feature type="transmembrane region" description="Helical" evidence="10">
    <location>
        <begin position="62"/>
        <end position="80"/>
    </location>
</feature>
<dbReference type="PROSITE" id="PS00640">
    <property type="entry name" value="THIOL_PROTEASE_ASN"/>
    <property type="match status" value="1"/>
</dbReference>
<evidence type="ECO:0000256" key="3">
    <source>
        <dbReference type="ARBA" id="ARBA00022729"/>
    </source>
</evidence>
<keyword evidence="10" id="KW-0812">Transmembrane</keyword>
<dbReference type="InterPro" id="IPR038765">
    <property type="entry name" value="Papain-like_cys_pep_sf"/>
</dbReference>
<proteinExistence type="inferred from homology"/>
<evidence type="ECO:0000313" key="12">
    <source>
        <dbReference type="EMBL" id="CAF0996808.1"/>
    </source>
</evidence>
<dbReference type="InterPro" id="IPR013128">
    <property type="entry name" value="Peptidase_C1A"/>
</dbReference>
<dbReference type="InterPro" id="IPR000169">
    <property type="entry name" value="Pept_cys_AS"/>
</dbReference>
<gene>
    <name evidence="12" type="ORF">JYZ213_LOCUS15767</name>
</gene>
<dbReference type="SUPFAM" id="SSF54001">
    <property type="entry name" value="Cysteine proteinases"/>
    <property type="match status" value="1"/>
</dbReference>
<keyword evidence="10" id="KW-1133">Transmembrane helix</keyword>
<evidence type="ECO:0000259" key="11">
    <source>
        <dbReference type="SMART" id="SM00645"/>
    </source>
</evidence>
<dbReference type="PANTHER" id="PTHR12411">
    <property type="entry name" value="CYSTEINE PROTEASE FAMILY C1-RELATED"/>
    <property type="match status" value="1"/>
</dbReference>
<comment type="caution">
    <text evidence="12">The sequence shown here is derived from an EMBL/GenBank/DDBJ whole genome shotgun (WGS) entry which is preliminary data.</text>
</comment>
<dbReference type="InterPro" id="IPR000668">
    <property type="entry name" value="Peptidase_C1A_C"/>
</dbReference>
<evidence type="ECO:0000256" key="4">
    <source>
        <dbReference type="ARBA" id="ARBA00022801"/>
    </source>
</evidence>
<dbReference type="InterPro" id="IPR025660">
    <property type="entry name" value="Pept_his_AS"/>
</dbReference>
<dbReference type="PRINTS" id="PR00705">
    <property type="entry name" value="PAPAIN"/>
</dbReference>
<keyword evidence="4" id="KW-0378">Hydrolase</keyword>
<dbReference type="Pfam" id="PF08127">
    <property type="entry name" value="Propeptide_C1"/>
    <property type="match status" value="1"/>
</dbReference>
<protein>
    <recommendedName>
        <fullName evidence="9">Cathepsin B-like cysteine proteinase</fullName>
    </recommendedName>
</protein>
<evidence type="ECO:0000256" key="2">
    <source>
        <dbReference type="ARBA" id="ARBA00022670"/>
    </source>
</evidence>
<dbReference type="Pfam" id="PF00112">
    <property type="entry name" value="Peptidase_C1"/>
    <property type="match status" value="1"/>
</dbReference>
<dbReference type="GO" id="GO:0006508">
    <property type="term" value="P:proteolysis"/>
    <property type="evidence" value="ECO:0007669"/>
    <property type="project" value="UniProtKB-KW"/>
</dbReference>
<evidence type="ECO:0000256" key="6">
    <source>
        <dbReference type="ARBA" id="ARBA00023145"/>
    </source>
</evidence>
<accession>A0A814GIK0</accession>
<evidence type="ECO:0000256" key="1">
    <source>
        <dbReference type="ARBA" id="ARBA00008455"/>
    </source>
</evidence>
<dbReference type="EMBL" id="CAJNOG010000138">
    <property type="protein sequence ID" value="CAF0996808.1"/>
    <property type="molecule type" value="Genomic_DNA"/>
</dbReference>
<keyword evidence="7" id="KW-1015">Disulfide bond</keyword>
<feature type="domain" description="Peptidase C1A papain C-terminal" evidence="11">
    <location>
        <begin position="519"/>
        <end position="767"/>
    </location>
</feature>
<dbReference type="FunFam" id="3.90.70.10:FF:000031">
    <property type="entry name" value="Cathepsin B"/>
    <property type="match status" value="1"/>
</dbReference>
<evidence type="ECO:0000256" key="5">
    <source>
        <dbReference type="ARBA" id="ARBA00022807"/>
    </source>
</evidence>
<reference evidence="12" key="1">
    <citation type="submission" date="2021-02" db="EMBL/GenBank/DDBJ databases">
        <authorList>
            <person name="Nowell W R."/>
        </authorList>
    </citation>
    <scope>NUCLEOTIDE SEQUENCE</scope>
</reference>